<evidence type="ECO:0000256" key="5">
    <source>
        <dbReference type="ARBA" id="ARBA00022840"/>
    </source>
</evidence>
<evidence type="ECO:0000313" key="9">
    <source>
        <dbReference type="Proteomes" id="UP000829685"/>
    </source>
</evidence>
<dbReference type="InterPro" id="IPR011009">
    <property type="entry name" value="Kinase-like_dom_sf"/>
</dbReference>
<keyword evidence="1" id="KW-0723">Serine/threonine-protein kinase</keyword>
<dbReference type="PROSITE" id="PS50011">
    <property type="entry name" value="PROTEIN_KINASE_DOM"/>
    <property type="match status" value="1"/>
</dbReference>
<evidence type="ECO:0000256" key="1">
    <source>
        <dbReference type="ARBA" id="ARBA00022527"/>
    </source>
</evidence>
<protein>
    <recommendedName>
        <fullName evidence="7">Protein kinase domain-containing protein</fullName>
    </recommendedName>
</protein>
<dbReference type="InterPro" id="IPR036770">
    <property type="entry name" value="Ankyrin_rpt-contain_sf"/>
</dbReference>
<evidence type="ECO:0000259" key="7">
    <source>
        <dbReference type="PROSITE" id="PS50011"/>
    </source>
</evidence>
<dbReference type="SUPFAM" id="SSF48403">
    <property type="entry name" value="Ankyrin repeat"/>
    <property type="match status" value="1"/>
</dbReference>
<dbReference type="Gene3D" id="1.25.40.20">
    <property type="entry name" value="Ankyrin repeat-containing domain"/>
    <property type="match status" value="1"/>
</dbReference>
<dbReference type="Proteomes" id="UP000829685">
    <property type="component" value="Unassembled WGS sequence"/>
</dbReference>
<keyword evidence="2" id="KW-0808">Transferase</keyword>
<dbReference type="Gene3D" id="1.10.510.10">
    <property type="entry name" value="Transferase(Phosphotransferase) domain 1"/>
    <property type="match status" value="1"/>
</dbReference>
<evidence type="ECO:0000256" key="3">
    <source>
        <dbReference type="ARBA" id="ARBA00022741"/>
    </source>
</evidence>
<keyword evidence="3" id="KW-0547">Nucleotide-binding</keyword>
<proteinExistence type="predicted"/>
<evidence type="ECO:0000256" key="2">
    <source>
        <dbReference type="ARBA" id="ARBA00022679"/>
    </source>
</evidence>
<dbReference type="EMBL" id="JAFIMR010000009">
    <property type="protein sequence ID" value="KAI1874509.1"/>
    <property type="molecule type" value="Genomic_DNA"/>
</dbReference>
<keyword evidence="4" id="KW-0418">Kinase</keyword>
<feature type="domain" description="Protein kinase" evidence="7">
    <location>
        <begin position="1"/>
        <end position="200"/>
    </location>
</feature>
<dbReference type="AlphaFoldDB" id="A0A9Q0ASF4"/>
<dbReference type="GO" id="GO:0004674">
    <property type="term" value="F:protein serine/threonine kinase activity"/>
    <property type="evidence" value="ECO:0007669"/>
    <property type="project" value="UniProtKB-KW"/>
</dbReference>
<gene>
    <name evidence="8" type="ORF">JX265_004717</name>
</gene>
<accession>A0A9Q0ASF4</accession>
<comment type="caution">
    <text evidence="8">The sequence shown here is derived from an EMBL/GenBank/DDBJ whole genome shotgun (WGS) entry which is preliminary data.</text>
</comment>
<feature type="region of interest" description="Disordered" evidence="6">
    <location>
        <begin position="236"/>
        <end position="259"/>
    </location>
</feature>
<keyword evidence="9" id="KW-1185">Reference proteome</keyword>
<reference evidence="8" key="1">
    <citation type="submission" date="2021-03" db="EMBL/GenBank/DDBJ databases">
        <title>Revisited historic fungal species revealed as producer of novel bioactive compounds through whole genome sequencing and comparative genomics.</title>
        <authorList>
            <person name="Vignolle G.A."/>
            <person name="Hochenegger N."/>
            <person name="Mach R.L."/>
            <person name="Mach-Aigner A.R."/>
            <person name="Javad Rahimi M."/>
            <person name="Salim K.A."/>
            <person name="Chan C.M."/>
            <person name="Lim L.B.L."/>
            <person name="Cai F."/>
            <person name="Druzhinina I.S."/>
            <person name="U'Ren J.M."/>
            <person name="Derntl C."/>
        </authorList>
    </citation>
    <scope>NUCLEOTIDE SEQUENCE</scope>
    <source>
        <strain evidence="8">TUCIM 5799</strain>
    </source>
</reference>
<dbReference type="SMART" id="SM00220">
    <property type="entry name" value="S_TKc"/>
    <property type="match status" value="1"/>
</dbReference>
<name>A0A9Q0ASF4_9PEZI</name>
<feature type="compositionally biased region" description="Basic and acidic residues" evidence="6">
    <location>
        <begin position="1"/>
        <end position="13"/>
    </location>
</feature>
<dbReference type="SUPFAM" id="SSF56112">
    <property type="entry name" value="Protein kinase-like (PK-like)"/>
    <property type="match status" value="1"/>
</dbReference>
<dbReference type="PANTHER" id="PTHR24351">
    <property type="entry name" value="RIBOSOMAL PROTEIN S6 KINASE"/>
    <property type="match status" value="1"/>
</dbReference>
<evidence type="ECO:0000313" key="8">
    <source>
        <dbReference type="EMBL" id="KAI1874509.1"/>
    </source>
</evidence>
<keyword evidence="5" id="KW-0067">ATP-binding</keyword>
<organism evidence="8 9">
    <name type="scientific">Neoarthrinium moseri</name>
    <dbReference type="NCBI Taxonomy" id="1658444"/>
    <lineage>
        <taxon>Eukaryota</taxon>
        <taxon>Fungi</taxon>
        <taxon>Dikarya</taxon>
        <taxon>Ascomycota</taxon>
        <taxon>Pezizomycotina</taxon>
        <taxon>Sordariomycetes</taxon>
        <taxon>Xylariomycetidae</taxon>
        <taxon>Amphisphaeriales</taxon>
        <taxon>Apiosporaceae</taxon>
        <taxon>Neoarthrinium</taxon>
    </lineage>
</organism>
<feature type="region of interest" description="Disordered" evidence="6">
    <location>
        <begin position="1"/>
        <end position="31"/>
    </location>
</feature>
<evidence type="ECO:0000256" key="6">
    <source>
        <dbReference type="SAM" id="MobiDB-lite"/>
    </source>
</evidence>
<dbReference type="InterPro" id="IPR000719">
    <property type="entry name" value="Prot_kinase_dom"/>
</dbReference>
<evidence type="ECO:0000256" key="4">
    <source>
        <dbReference type="ARBA" id="ARBA00022777"/>
    </source>
</evidence>
<dbReference type="GO" id="GO:0005524">
    <property type="term" value="F:ATP binding"/>
    <property type="evidence" value="ECO:0007669"/>
    <property type="project" value="UniProtKB-KW"/>
</dbReference>
<sequence length="469" mass="52681">MSEVDITARHERLLPPPPDHNTLGMSELPPEDWRDAGLKNSLVCSDTTQLPPPTPPGPGILTVTRSWARDLIVDNPSEPICLDKPHAGRRRLIHAIMECGKAQVSSEATCYSRMKRKTKTSKAVDWWSLGAILYEILTGIPPFYQENVEEQQRRIMEHTLQLPKGLPATAKDILIKLLNKDPAKRLGATGASEIKGHGFFHEIDWNDITQRRRENLPMAKQDGVVFRVEPDEVKYSKSYHETGTDEDERNAPDGKPEEVQDDRWELVWEPTSQRSHFHNRLTSEKRSIDTYPLIAYTLLMDNKDTAVGDYRNLGAQTHRASLNQKKCALKAALEGDCSNLLVSQVLEYGLNLDVAFLQHVEEYTGASYGLPIALVKWLIPLEWVLDSGNTQLVELFLGKGADANFSTFPRDGPALVKAVKKMDQKLIRMLLPTTNRVNSTRALCHAVELQDIGIATTLIRTAFSPTLKI</sequence>
<dbReference type="Pfam" id="PF00069">
    <property type="entry name" value="Pkinase"/>
    <property type="match status" value="1"/>
</dbReference>